<protein>
    <submittedName>
        <fullName evidence="1">Uncharacterized protein</fullName>
    </submittedName>
</protein>
<proteinExistence type="predicted"/>
<gene>
    <name evidence="1" type="ORF">HMPREF9151_02324</name>
</gene>
<keyword evidence="2" id="KW-1185">Reference proteome</keyword>
<accession>L1N089</accession>
<dbReference type="PATRIC" id="fig|1127699.3.peg.2124"/>
<comment type="caution">
    <text evidence="1">The sequence shown here is derived from an EMBL/GenBank/DDBJ whole genome shotgun (WGS) entry which is preliminary data.</text>
</comment>
<name>L1N089_9BACT</name>
<dbReference type="Proteomes" id="UP000010433">
    <property type="component" value="Unassembled WGS sequence"/>
</dbReference>
<evidence type="ECO:0000313" key="2">
    <source>
        <dbReference type="Proteomes" id="UP000010433"/>
    </source>
</evidence>
<evidence type="ECO:0000313" key="1">
    <source>
        <dbReference type="EMBL" id="EKX96943.1"/>
    </source>
</evidence>
<dbReference type="HOGENOM" id="CLU_2827640_0_0_10"/>
<dbReference type="AlphaFoldDB" id="L1N089"/>
<sequence length="66" mass="7417">MSSPHPLPIQSPFAGRQLRLQQHHTYSGICSYAPSVTFEIKVQPMFGDYKKCIYLCIAFQIKGTGV</sequence>
<organism evidence="1 2">
    <name type="scientific">Hoylesella saccharolytica F0055</name>
    <dbReference type="NCBI Taxonomy" id="1127699"/>
    <lineage>
        <taxon>Bacteria</taxon>
        <taxon>Pseudomonadati</taxon>
        <taxon>Bacteroidota</taxon>
        <taxon>Bacteroidia</taxon>
        <taxon>Bacteroidales</taxon>
        <taxon>Prevotellaceae</taxon>
        <taxon>Hoylesella</taxon>
    </lineage>
</organism>
<reference evidence="1 2" key="1">
    <citation type="submission" date="2012-05" db="EMBL/GenBank/DDBJ databases">
        <authorList>
            <person name="Weinstock G."/>
            <person name="Sodergren E."/>
            <person name="Lobos E.A."/>
            <person name="Fulton L."/>
            <person name="Fulton R."/>
            <person name="Courtney L."/>
            <person name="Fronick C."/>
            <person name="O'Laughlin M."/>
            <person name="Godfrey J."/>
            <person name="Wilson R.M."/>
            <person name="Miner T."/>
            <person name="Farmer C."/>
            <person name="Delehaunty K."/>
            <person name="Cordes M."/>
            <person name="Minx P."/>
            <person name="Tomlinson C."/>
            <person name="Chen J."/>
            <person name="Wollam A."/>
            <person name="Pepin K.H."/>
            <person name="Bhonagiri V."/>
            <person name="Zhang X."/>
            <person name="Suruliraj S."/>
            <person name="Warren W."/>
            <person name="Mitreva M."/>
            <person name="Mardis E.R."/>
            <person name="Wilson R.K."/>
        </authorList>
    </citation>
    <scope>NUCLEOTIDE SEQUENCE [LARGE SCALE GENOMIC DNA]</scope>
    <source>
        <strain evidence="1 2">F0055</strain>
    </source>
</reference>
<dbReference type="EMBL" id="AMEP01000148">
    <property type="protein sequence ID" value="EKX96943.1"/>
    <property type="molecule type" value="Genomic_DNA"/>
</dbReference>
<dbReference type="STRING" id="1127699.HMPREF9151_02324"/>